<accession>A0A5C1Y593</accession>
<evidence type="ECO:0000256" key="4">
    <source>
        <dbReference type="SAM" id="MobiDB-lite"/>
    </source>
</evidence>
<proteinExistence type="predicted"/>
<dbReference type="CDD" id="cd06267">
    <property type="entry name" value="PBP1_LacI_sugar_binding-like"/>
    <property type="match status" value="1"/>
</dbReference>
<keyword evidence="3" id="KW-0804">Transcription</keyword>
<dbReference type="Proteomes" id="UP000322159">
    <property type="component" value="Chromosome"/>
</dbReference>
<evidence type="ECO:0000256" key="3">
    <source>
        <dbReference type="ARBA" id="ARBA00023163"/>
    </source>
</evidence>
<dbReference type="SUPFAM" id="SSF47413">
    <property type="entry name" value="lambda repressor-like DNA-binding domains"/>
    <property type="match status" value="1"/>
</dbReference>
<keyword evidence="7" id="KW-1185">Reference proteome</keyword>
<dbReference type="Gene3D" id="3.40.50.2300">
    <property type="match status" value="2"/>
</dbReference>
<organism evidence="6 7">
    <name type="scientific">Protaetiibacter larvae</name>
    <dbReference type="NCBI Taxonomy" id="2592654"/>
    <lineage>
        <taxon>Bacteria</taxon>
        <taxon>Bacillati</taxon>
        <taxon>Actinomycetota</taxon>
        <taxon>Actinomycetes</taxon>
        <taxon>Micrococcales</taxon>
        <taxon>Microbacteriaceae</taxon>
        <taxon>Protaetiibacter</taxon>
    </lineage>
</organism>
<protein>
    <submittedName>
        <fullName evidence="6">LacI family transcriptional regulator</fullName>
    </submittedName>
</protein>
<sequence>MRSRRVYSCGCCTRIPRRNEGKPAIRPPSPRVPSLSTPLEAPPSRRERRGLSCSLVGTSRRSTTGRVTISDIAERAGVSIGAVSFALNGRKGVSDETRERVLRVADELGWAPSTAARSLAEAKTDTFGLVLARDPHNLGVESFYMEFFAGLEIELSKRGYSLLLQVVGSPDDALATLRKWQRTRRVDGVVLTDLVDGDQRAAFAASSGLPAVVVGDPSIAGGLTSVWTDDATSMREAVRHLAGLGHRRIARVAGLGSLAHTRIRDDAFAEETAALGIASELLRTDYTPEAGERVTREALTGEQPPTALIYDNDVMAVAGLTVAMELGLGVPSEVSIIAWDDSVLCEHTLPKLTALSHDVVAFGSHVARRLFDLVEGAAPEAFLDSTPRLVLRGSTGTASI</sequence>
<dbReference type="SUPFAM" id="SSF53822">
    <property type="entry name" value="Periplasmic binding protein-like I"/>
    <property type="match status" value="1"/>
</dbReference>
<dbReference type="Gene3D" id="1.10.260.40">
    <property type="entry name" value="lambda repressor-like DNA-binding domains"/>
    <property type="match status" value="1"/>
</dbReference>
<dbReference type="Pfam" id="PF13377">
    <property type="entry name" value="Peripla_BP_3"/>
    <property type="match status" value="1"/>
</dbReference>
<dbReference type="Pfam" id="PF00356">
    <property type="entry name" value="LacI"/>
    <property type="match status" value="1"/>
</dbReference>
<dbReference type="PROSITE" id="PS50932">
    <property type="entry name" value="HTH_LACI_2"/>
    <property type="match status" value="1"/>
</dbReference>
<feature type="domain" description="HTH lacI-type" evidence="5">
    <location>
        <begin position="67"/>
        <end position="121"/>
    </location>
</feature>
<dbReference type="PANTHER" id="PTHR30146:SF155">
    <property type="entry name" value="ALANINE RACEMASE"/>
    <property type="match status" value="1"/>
</dbReference>
<dbReference type="InterPro" id="IPR000843">
    <property type="entry name" value="HTH_LacI"/>
</dbReference>
<dbReference type="InterPro" id="IPR046335">
    <property type="entry name" value="LacI/GalR-like_sensor"/>
</dbReference>
<dbReference type="OrthoDB" id="1938857at2"/>
<gene>
    <name evidence="6" type="ORF">FLP23_02195</name>
</gene>
<dbReference type="InterPro" id="IPR010982">
    <property type="entry name" value="Lambda_DNA-bd_dom_sf"/>
</dbReference>
<dbReference type="EMBL" id="CP043504">
    <property type="protein sequence ID" value="QEO08931.1"/>
    <property type="molecule type" value="Genomic_DNA"/>
</dbReference>
<dbReference type="InterPro" id="IPR028082">
    <property type="entry name" value="Peripla_BP_I"/>
</dbReference>
<dbReference type="CDD" id="cd01392">
    <property type="entry name" value="HTH_LacI"/>
    <property type="match status" value="1"/>
</dbReference>
<dbReference type="SMART" id="SM00354">
    <property type="entry name" value="HTH_LACI"/>
    <property type="match status" value="1"/>
</dbReference>
<evidence type="ECO:0000259" key="5">
    <source>
        <dbReference type="PROSITE" id="PS50932"/>
    </source>
</evidence>
<evidence type="ECO:0000313" key="7">
    <source>
        <dbReference type="Proteomes" id="UP000322159"/>
    </source>
</evidence>
<reference evidence="6 7" key="1">
    <citation type="submission" date="2019-09" db="EMBL/GenBank/DDBJ databases">
        <title>Genome sequencing of strain KACC 19322.</title>
        <authorList>
            <person name="Heo J."/>
            <person name="Kim S.-J."/>
            <person name="Kim J.-S."/>
            <person name="Hong S.-B."/>
            <person name="Kwon S.-W."/>
        </authorList>
    </citation>
    <scope>NUCLEOTIDE SEQUENCE [LARGE SCALE GENOMIC DNA]</scope>
    <source>
        <strain evidence="6 7">KACC 19322</strain>
    </source>
</reference>
<keyword evidence="1" id="KW-0805">Transcription regulation</keyword>
<dbReference type="PROSITE" id="PS00356">
    <property type="entry name" value="HTH_LACI_1"/>
    <property type="match status" value="1"/>
</dbReference>
<evidence type="ECO:0000313" key="6">
    <source>
        <dbReference type="EMBL" id="QEO08931.1"/>
    </source>
</evidence>
<feature type="region of interest" description="Disordered" evidence="4">
    <location>
        <begin position="18"/>
        <end position="51"/>
    </location>
</feature>
<dbReference type="AlphaFoldDB" id="A0A5C1Y593"/>
<dbReference type="PANTHER" id="PTHR30146">
    <property type="entry name" value="LACI-RELATED TRANSCRIPTIONAL REPRESSOR"/>
    <property type="match status" value="1"/>
</dbReference>
<dbReference type="GO" id="GO:0000976">
    <property type="term" value="F:transcription cis-regulatory region binding"/>
    <property type="evidence" value="ECO:0007669"/>
    <property type="project" value="TreeGrafter"/>
</dbReference>
<keyword evidence="2" id="KW-0238">DNA-binding</keyword>
<dbReference type="KEGG" id="lyk:FLP23_02195"/>
<dbReference type="GO" id="GO:0003700">
    <property type="term" value="F:DNA-binding transcription factor activity"/>
    <property type="evidence" value="ECO:0007669"/>
    <property type="project" value="TreeGrafter"/>
</dbReference>
<name>A0A5C1Y593_9MICO</name>
<evidence type="ECO:0000256" key="2">
    <source>
        <dbReference type="ARBA" id="ARBA00023125"/>
    </source>
</evidence>
<evidence type="ECO:0000256" key="1">
    <source>
        <dbReference type="ARBA" id="ARBA00023015"/>
    </source>
</evidence>